<evidence type="ECO:0000313" key="1">
    <source>
        <dbReference type="EMBL" id="KAJ8392559.1"/>
    </source>
</evidence>
<dbReference type="Proteomes" id="UP001221898">
    <property type="component" value="Unassembled WGS sequence"/>
</dbReference>
<protein>
    <submittedName>
        <fullName evidence="1">Uncharacterized protein</fullName>
    </submittedName>
</protein>
<evidence type="ECO:0000313" key="2">
    <source>
        <dbReference type="Proteomes" id="UP001221898"/>
    </source>
</evidence>
<dbReference type="EMBL" id="JAINUG010000145">
    <property type="protein sequence ID" value="KAJ8392559.1"/>
    <property type="molecule type" value="Genomic_DNA"/>
</dbReference>
<accession>A0AAD7RYA5</accession>
<organism evidence="1 2">
    <name type="scientific">Aldrovandia affinis</name>
    <dbReference type="NCBI Taxonomy" id="143900"/>
    <lineage>
        <taxon>Eukaryota</taxon>
        <taxon>Metazoa</taxon>
        <taxon>Chordata</taxon>
        <taxon>Craniata</taxon>
        <taxon>Vertebrata</taxon>
        <taxon>Euteleostomi</taxon>
        <taxon>Actinopterygii</taxon>
        <taxon>Neopterygii</taxon>
        <taxon>Teleostei</taxon>
        <taxon>Notacanthiformes</taxon>
        <taxon>Halosauridae</taxon>
        <taxon>Aldrovandia</taxon>
    </lineage>
</organism>
<reference evidence="1" key="1">
    <citation type="journal article" date="2023" name="Science">
        <title>Genome structures resolve the early diversification of teleost fishes.</title>
        <authorList>
            <person name="Parey E."/>
            <person name="Louis A."/>
            <person name="Montfort J."/>
            <person name="Bouchez O."/>
            <person name="Roques C."/>
            <person name="Iampietro C."/>
            <person name="Lluch J."/>
            <person name="Castinel A."/>
            <person name="Donnadieu C."/>
            <person name="Desvignes T."/>
            <person name="Floi Bucao C."/>
            <person name="Jouanno E."/>
            <person name="Wen M."/>
            <person name="Mejri S."/>
            <person name="Dirks R."/>
            <person name="Jansen H."/>
            <person name="Henkel C."/>
            <person name="Chen W.J."/>
            <person name="Zahm M."/>
            <person name="Cabau C."/>
            <person name="Klopp C."/>
            <person name="Thompson A.W."/>
            <person name="Robinson-Rechavi M."/>
            <person name="Braasch I."/>
            <person name="Lecointre G."/>
            <person name="Bobe J."/>
            <person name="Postlethwait J.H."/>
            <person name="Berthelot C."/>
            <person name="Roest Crollius H."/>
            <person name="Guiguen Y."/>
        </authorList>
    </citation>
    <scope>NUCLEOTIDE SEQUENCE</scope>
    <source>
        <strain evidence="1">NC1722</strain>
    </source>
</reference>
<keyword evidence="2" id="KW-1185">Reference proteome</keyword>
<sequence>MQQRSSFHVLWLWIKQRVPQEPQTSHNASACSSVLSCLLPILIPLGEREPAAHLMWRRFVSTRAGGRQGPCSWSLSEAFTDPCRTNASAETSNLIHYSHTG</sequence>
<proteinExistence type="predicted"/>
<gene>
    <name evidence="1" type="ORF">AAFF_G00074370</name>
</gene>
<name>A0AAD7RYA5_9TELE</name>
<dbReference type="AlphaFoldDB" id="A0AAD7RYA5"/>
<comment type="caution">
    <text evidence="1">The sequence shown here is derived from an EMBL/GenBank/DDBJ whole genome shotgun (WGS) entry which is preliminary data.</text>
</comment>